<dbReference type="InterPro" id="IPR006091">
    <property type="entry name" value="Acyl-CoA_Oxase/DH_mid-dom"/>
</dbReference>
<proteinExistence type="inferred from homology"/>
<comment type="cofactor">
    <cofactor evidence="1">
        <name>FAD</name>
        <dbReference type="ChEBI" id="CHEBI:57692"/>
    </cofactor>
</comment>
<gene>
    <name evidence="7" type="ORF">CYMTET_52705</name>
</gene>
<dbReference type="SMART" id="SM01117">
    <property type="entry name" value="Cyt-b5"/>
    <property type="match status" value="1"/>
</dbReference>
<evidence type="ECO:0000256" key="1">
    <source>
        <dbReference type="ARBA" id="ARBA00001974"/>
    </source>
</evidence>
<dbReference type="SUPFAM" id="SSF55856">
    <property type="entry name" value="Cytochrome b5-like heme/steroid binding domain"/>
    <property type="match status" value="1"/>
</dbReference>
<dbReference type="Gene3D" id="3.10.120.10">
    <property type="entry name" value="Cytochrome b5-like heme/steroid binding domain"/>
    <property type="match status" value="1"/>
</dbReference>
<dbReference type="Pfam" id="PF02771">
    <property type="entry name" value="Acyl-CoA_dh_N"/>
    <property type="match status" value="1"/>
</dbReference>
<dbReference type="InterPro" id="IPR037069">
    <property type="entry name" value="AcylCoA_DH/ox_N_sf"/>
</dbReference>
<dbReference type="SUPFAM" id="SSF56645">
    <property type="entry name" value="Acyl-CoA dehydrogenase NM domain-like"/>
    <property type="match status" value="1"/>
</dbReference>
<dbReference type="Gene3D" id="2.40.110.10">
    <property type="entry name" value="Butyryl-CoA Dehydrogenase, subunit A, domain 2"/>
    <property type="match status" value="1"/>
</dbReference>
<dbReference type="InterPro" id="IPR046373">
    <property type="entry name" value="Acyl-CoA_Oxase/DH_mid-dom_sf"/>
</dbReference>
<dbReference type="GO" id="GO:0003995">
    <property type="term" value="F:acyl-CoA dehydrogenase activity"/>
    <property type="evidence" value="ECO:0007669"/>
    <property type="project" value="TreeGrafter"/>
</dbReference>
<dbReference type="EMBL" id="LGRX02034679">
    <property type="protein sequence ID" value="KAK3237200.1"/>
    <property type="molecule type" value="Genomic_DNA"/>
</dbReference>
<dbReference type="InterPro" id="IPR050741">
    <property type="entry name" value="Acyl-CoA_dehydrogenase"/>
</dbReference>
<evidence type="ECO:0000256" key="2">
    <source>
        <dbReference type="ARBA" id="ARBA00009347"/>
    </source>
</evidence>
<name>A0AAE0BJV9_9CHLO</name>
<feature type="domain" description="Cytochrome b5 heme-binding" evidence="6">
    <location>
        <begin position="9"/>
        <end position="85"/>
    </location>
</feature>
<dbReference type="Pfam" id="PF00441">
    <property type="entry name" value="Acyl-CoA_dh_1"/>
    <property type="match status" value="1"/>
</dbReference>
<keyword evidence="3" id="KW-0285">Flavoprotein</keyword>
<accession>A0AAE0BJV9</accession>
<sequence>MSQAADPSAKIISRDEVSRHNTENDCWIIVDKYVYDVTKFQKFHPGGKWVINQVAGQDATEAFYAMHRADVLSKYHKRLCIGVVSGEEKAKSSFLEPGELSAVPYAESSAWAPAHKSPFFQETHFAFRKAVRAFFDEHITPIAVSSDEDGEEPSVEVYKKLGKVGLNAARMGPGPWMATPGIELLGGLKPQEFDCFHEMIVHEEFARIGTPGFTDGLGAGLVIGLPPVLHFGTKDLAMKVGREVILGEKRICLAITDPGAGSDVANLSATAEKTPCGRFYIVNGVKKWITNGSFADYFVTAVRTGGKGIGGISLLLVERSEGLTTKKIKTSYSPAAGTAYVFYDNVKVPVENLLGKENQGFRCIMANFNHERWMIVCGVNRTSRLLLEECLKWANQRKVFGKPLISQPVIRNKLAHMVAQVESVQNWTENITFQMQNMSYADQAKHLAGPIALLKLQCTRVAQFVLDEACQIFGGRAITRTGMGQVVERFQRAVKFGAILGGSEEIMADLGIRQAVKNFPNAKL</sequence>
<comment type="caution">
    <text evidence="7">The sequence shown here is derived from an EMBL/GenBank/DDBJ whole genome shotgun (WGS) entry which is preliminary data.</text>
</comment>
<keyword evidence="5" id="KW-0560">Oxidoreductase</keyword>
<dbReference type="Pfam" id="PF02770">
    <property type="entry name" value="Acyl-CoA_dh_M"/>
    <property type="match status" value="1"/>
</dbReference>
<protein>
    <recommendedName>
        <fullName evidence="6">Cytochrome b5 heme-binding domain-containing protein</fullName>
    </recommendedName>
</protein>
<dbReference type="AlphaFoldDB" id="A0AAE0BJV9"/>
<dbReference type="InterPro" id="IPR036400">
    <property type="entry name" value="Cyt_B5-like_heme/steroid_sf"/>
</dbReference>
<dbReference type="GO" id="GO:0005737">
    <property type="term" value="C:cytoplasm"/>
    <property type="evidence" value="ECO:0007669"/>
    <property type="project" value="TreeGrafter"/>
</dbReference>
<dbReference type="InterPro" id="IPR009075">
    <property type="entry name" value="AcylCo_DH/oxidase_C"/>
</dbReference>
<dbReference type="InterPro" id="IPR001199">
    <property type="entry name" value="Cyt_B5-like_heme/steroid-bd"/>
</dbReference>
<organism evidence="7 8">
    <name type="scientific">Cymbomonas tetramitiformis</name>
    <dbReference type="NCBI Taxonomy" id="36881"/>
    <lineage>
        <taxon>Eukaryota</taxon>
        <taxon>Viridiplantae</taxon>
        <taxon>Chlorophyta</taxon>
        <taxon>Pyramimonadophyceae</taxon>
        <taxon>Pyramimonadales</taxon>
        <taxon>Pyramimonadaceae</taxon>
        <taxon>Cymbomonas</taxon>
    </lineage>
</organism>
<dbReference type="Gene3D" id="1.10.540.10">
    <property type="entry name" value="Acyl-CoA dehydrogenase/oxidase, N-terminal domain"/>
    <property type="match status" value="1"/>
</dbReference>
<dbReference type="Gene3D" id="1.20.140.10">
    <property type="entry name" value="Butyryl-CoA Dehydrogenase, subunit A, domain 3"/>
    <property type="match status" value="1"/>
</dbReference>
<evidence type="ECO:0000256" key="4">
    <source>
        <dbReference type="ARBA" id="ARBA00022827"/>
    </source>
</evidence>
<dbReference type="GO" id="GO:0050660">
    <property type="term" value="F:flavin adenine dinucleotide binding"/>
    <property type="evidence" value="ECO:0007669"/>
    <property type="project" value="InterPro"/>
</dbReference>
<keyword evidence="8" id="KW-1185">Reference proteome</keyword>
<evidence type="ECO:0000256" key="5">
    <source>
        <dbReference type="ARBA" id="ARBA00023002"/>
    </source>
</evidence>
<dbReference type="InterPro" id="IPR009100">
    <property type="entry name" value="AcylCoA_DH/oxidase_NM_dom_sf"/>
</dbReference>
<dbReference type="InterPro" id="IPR013786">
    <property type="entry name" value="AcylCoA_DH/ox_N"/>
</dbReference>
<dbReference type="InterPro" id="IPR036250">
    <property type="entry name" value="AcylCo_DH-like_C"/>
</dbReference>
<evidence type="ECO:0000313" key="8">
    <source>
        <dbReference type="Proteomes" id="UP001190700"/>
    </source>
</evidence>
<evidence type="ECO:0000259" key="6">
    <source>
        <dbReference type="PROSITE" id="PS50255"/>
    </source>
</evidence>
<dbReference type="SUPFAM" id="SSF47203">
    <property type="entry name" value="Acyl-CoA dehydrogenase C-terminal domain-like"/>
    <property type="match status" value="1"/>
</dbReference>
<keyword evidence="4" id="KW-0274">FAD</keyword>
<dbReference type="PANTHER" id="PTHR48083:SF28">
    <property type="entry name" value="ACYL-COA DEHYDROGENASE FAMILY PROTEIN (AFU_ORTHOLOGUE AFUA_6G10880)-RELATED"/>
    <property type="match status" value="1"/>
</dbReference>
<dbReference type="Proteomes" id="UP001190700">
    <property type="component" value="Unassembled WGS sequence"/>
</dbReference>
<dbReference type="PROSITE" id="PS50255">
    <property type="entry name" value="CYTOCHROME_B5_2"/>
    <property type="match status" value="1"/>
</dbReference>
<evidence type="ECO:0000256" key="3">
    <source>
        <dbReference type="ARBA" id="ARBA00022630"/>
    </source>
</evidence>
<evidence type="ECO:0000313" key="7">
    <source>
        <dbReference type="EMBL" id="KAK3237200.1"/>
    </source>
</evidence>
<dbReference type="Pfam" id="PF00173">
    <property type="entry name" value="Cyt-b5"/>
    <property type="match status" value="1"/>
</dbReference>
<dbReference type="GO" id="GO:0033539">
    <property type="term" value="P:fatty acid beta-oxidation using acyl-CoA dehydrogenase"/>
    <property type="evidence" value="ECO:0007669"/>
    <property type="project" value="TreeGrafter"/>
</dbReference>
<comment type="similarity">
    <text evidence="2">Belongs to the acyl-CoA dehydrogenase family.</text>
</comment>
<reference evidence="7 8" key="1">
    <citation type="journal article" date="2015" name="Genome Biol. Evol.">
        <title>Comparative Genomics of a Bacterivorous Green Alga Reveals Evolutionary Causalities and Consequences of Phago-Mixotrophic Mode of Nutrition.</title>
        <authorList>
            <person name="Burns J.A."/>
            <person name="Paasch A."/>
            <person name="Narechania A."/>
            <person name="Kim E."/>
        </authorList>
    </citation>
    <scope>NUCLEOTIDE SEQUENCE [LARGE SCALE GENOMIC DNA]</scope>
    <source>
        <strain evidence="7 8">PLY_AMNH</strain>
    </source>
</reference>
<dbReference type="PANTHER" id="PTHR48083">
    <property type="entry name" value="MEDIUM-CHAIN SPECIFIC ACYL-COA DEHYDROGENASE, MITOCHONDRIAL-RELATED"/>
    <property type="match status" value="1"/>
</dbReference>